<dbReference type="InterPro" id="IPR031552">
    <property type="entry name" value="ParE-like_toxin"/>
</dbReference>
<name>A0ABV5BB35_9BACL</name>
<comment type="caution">
    <text evidence="1">The sequence shown here is derived from an EMBL/GenBank/DDBJ whole genome shotgun (WGS) entry which is preliminary data.</text>
</comment>
<dbReference type="RefSeq" id="WP_375526677.1">
    <property type="nucleotide sequence ID" value="NZ_JBHILM010000021.1"/>
</dbReference>
<reference evidence="1 2" key="1">
    <citation type="submission" date="2024-09" db="EMBL/GenBank/DDBJ databases">
        <authorList>
            <person name="Ruan L."/>
        </authorList>
    </citation>
    <scope>NUCLEOTIDE SEQUENCE [LARGE SCALE GENOMIC DNA]</scope>
    <source>
        <strain evidence="1 2">D33</strain>
    </source>
</reference>
<gene>
    <name evidence="1" type="ORF">ACE3NQ_18615</name>
</gene>
<dbReference type="EMBL" id="JBHILM010000021">
    <property type="protein sequence ID" value="MFB5682933.1"/>
    <property type="molecule type" value="Genomic_DNA"/>
</dbReference>
<accession>A0ABV5BB35</accession>
<evidence type="ECO:0000313" key="2">
    <source>
        <dbReference type="Proteomes" id="UP001580407"/>
    </source>
</evidence>
<sequence>MLPFTALPPAQRFLKKIVEKPLKKAFLEAITEIRLDPSIGSMKTGDLSGIMGYDVHYKGINYEIAYRLEENDDGELVVIILAGSRENFYEELKRYMKKGS</sequence>
<evidence type="ECO:0000313" key="1">
    <source>
        <dbReference type="EMBL" id="MFB5682933.1"/>
    </source>
</evidence>
<organism evidence="1 2">
    <name type="scientific">Paenibacillus terreus</name>
    <dbReference type="NCBI Taxonomy" id="1387834"/>
    <lineage>
        <taxon>Bacteria</taxon>
        <taxon>Bacillati</taxon>
        <taxon>Bacillota</taxon>
        <taxon>Bacilli</taxon>
        <taxon>Bacillales</taxon>
        <taxon>Paenibacillaceae</taxon>
        <taxon>Paenibacillus</taxon>
    </lineage>
</organism>
<proteinExistence type="predicted"/>
<dbReference type="Pfam" id="PF15781">
    <property type="entry name" value="ParE-like_toxin"/>
    <property type="match status" value="1"/>
</dbReference>
<keyword evidence="2" id="KW-1185">Reference proteome</keyword>
<dbReference type="Proteomes" id="UP001580407">
    <property type="component" value="Unassembled WGS sequence"/>
</dbReference>
<protein>
    <submittedName>
        <fullName evidence="1">Type II toxin-antitoxin system RelE/ParE family toxin</fullName>
    </submittedName>
</protein>
<dbReference type="InterPro" id="IPR035093">
    <property type="entry name" value="RelE/ParE_toxin_dom_sf"/>
</dbReference>
<dbReference type="Gene3D" id="3.30.2310.20">
    <property type="entry name" value="RelE-like"/>
    <property type="match status" value="1"/>
</dbReference>
<dbReference type="SUPFAM" id="SSF143011">
    <property type="entry name" value="RelE-like"/>
    <property type="match status" value="1"/>
</dbReference>